<organism evidence="2 3">
    <name type="scientific">Streptomonospora salina</name>
    <dbReference type="NCBI Taxonomy" id="104205"/>
    <lineage>
        <taxon>Bacteria</taxon>
        <taxon>Bacillati</taxon>
        <taxon>Actinomycetota</taxon>
        <taxon>Actinomycetes</taxon>
        <taxon>Streptosporangiales</taxon>
        <taxon>Nocardiopsidaceae</taxon>
        <taxon>Streptomonospora</taxon>
    </lineage>
</organism>
<evidence type="ECO:0000259" key="1">
    <source>
        <dbReference type="Pfam" id="PF00326"/>
    </source>
</evidence>
<dbReference type="EMBL" id="JACHLY010000001">
    <property type="protein sequence ID" value="MBB5998961.1"/>
    <property type="molecule type" value="Genomic_DNA"/>
</dbReference>
<dbReference type="GO" id="GO:0008236">
    <property type="term" value="F:serine-type peptidase activity"/>
    <property type="evidence" value="ECO:0007669"/>
    <property type="project" value="InterPro"/>
</dbReference>
<dbReference type="GO" id="GO:0006508">
    <property type="term" value="P:proteolysis"/>
    <property type="evidence" value="ECO:0007669"/>
    <property type="project" value="InterPro"/>
</dbReference>
<name>A0A841EHR1_9ACTN</name>
<dbReference type="SUPFAM" id="SSF53474">
    <property type="entry name" value="alpha/beta-Hydrolases"/>
    <property type="match status" value="1"/>
</dbReference>
<dbReference type="Gene3D" id="3.40.50.1820">
    <property type="entry name" value="alpha/beta hydrolase"/>
    <property type="match status" value="1"/>
</dbReference>
<dbReference type="InterPro" id="IPR001375">
    <property type="entry name" value="Peptidase_S9_cat"/>
</dbReference>
<reference evidence="2 3" key="1">
    <citation type="submission" date="2020-08" db="EMBL/GenBank/DDBJ databases">
        <title>Sequencing the genomes of 1000 actinobacteria strains.</title>
        <authorList>
            <person name="Klenk H.-P."/>
        </authorList>
    </citation>
    <scope>NUCLEOTIDE SEQUENCE [LARGE SCALE GENOMIC DNA]</scope>
    <source>
        <strain evidence="2 3">DSM 44593</strain>
    </source>
</reference>
<gene>
    <name evidence="2" type="ORF">HNR25_002712</name>
</gene>
<dbReference type="AlphaFoldDB" id="A0A841EHR1"/>
<dbReference type="Proteomes" id="UP000578077">
    <property type="component" value="Unassembled WGS sequence"/>
</dbReference>
<sequence>MRADSTLTHPTTGTAAGIPFVAVPPAVAADRAPMILALHAFEPPRSEAALAGTLPLASLPAWRFYLGLPMFGARLPEGGVAEVNRRGQADYLIELFGPVVEQAAAELPRAVKDLRARFPVADSALGLMGVGAGGAAALLALAESKLPIAAAGAVNPIIEPQAVLTARERRLGIPYSWNETSHEVAAWLDFAARAGEIAERRPQPPLLVVNGQQDDVVAPERGRALHDALAAHYPAEALRHIEVPDLAHTMGPEPGLEPGPPAPGNVLADRALTEWFHSHLAAGPQTSSPTEETVRLA</sequence>
<proteinExistence type="predicted"/>
<dbReference type="InterPro" id="IPR029058">
    <property type="entry name" value="AB_hydrolase_fold"/>
</dbReference>
<dbReference type="Pfam" id="PF00326">
    <property type="entry name" value="Peptidase_S9"/>
    <property type="match status" value="1"/>
</dbReference>
<evidence type="ECO:0000313" key="3">
    <source>
        <dbReference type="Proteomes" id="UP000578077"/>
    </source>
</evidence>
<comment type="caution">
    <text evidence="2">The sequence shown here is derived from an EMBL/GenBank/DDBJ whole genome shotgun (WGS) entry which is preliminary data.</text>
</comment>
<dbReference type="RefSeq" id="WP_312862528.1">
    <property type="nucleotide sequence ID" value="NZ_BAABKT010000022.1"/>
</dbReference>
<protein>
    <submittedName>
        <fullName evidence="2">Dienelactone hydrolase</fullName>
    </submittedName>
</protein>
<keyword evidence="2" id="KW-0378">Hydrolase</keyword>
<accession>A0A841EHR1</accession>
<keyword evidence="3" id="KW-1185">Reference proteome</keyword>
<feature type="domain" description="Peptidase S9 prolyl oligopeptidase catalytic" evidence="1">
    <location>
        <begin position="109"/>
        <end position="248"/>
    </location>
</feature>
<evidence type="ECO:0000313" key="2">
    <source>
        <dbReference type="EMBL" id="MBB5998961.1"/>
    </source>
</evidence>